<dbReference type="Gene3D" id="2.60.15.10">
    <property type="entry name" value="F0F1 ATP synthase delta/epsilon subunit, N-terminal"/>
    <property type="match status" value="1"/>
</dbReference>
<proteinExistence type="inferred from homology"/>
<comment type="function">
    <text evidence="1 13">Produces ATP from ADP in the presence of a proton gradient across the membrane.</text>
</comment>
<dbReference type="InterPro" id="IPR036794">
    <property type="entry name" value="ATP_F1_dsu/esu_C_sf"/>
</dbReference>
<keyword evidence="6 13" id="KW-0813">Transport</keyword>
<dbReference type="Pfam" id="PF00401">
    <property type="entry name" value="ATP-synt_DE"/>
    <property type="match status" value="1"/>
</dbReference>
<organism evidence="17 18">
    <name type="scientific">Candidatus Competibacter phosphatis</name>
    <dbReference type="NCBI Taxonomy" id="221280"/>
    <lineage>
        <taxon>Bacteria</taxon>
        <taxon>Pseudomonadati</taxon>
        <taxon>Pseudomonadota</taxon>
        <taxon>Gammaproteobacteria</taxon>
        <taxon>Candidatus Competibacteraceae</taxon>
        <taxon>Candidatus Competibacter</taxon>
    </lineage>
</organism>
<comment type="similarity">
    <text evidence="3 13 14">Belongs to the ATPase epsilon chain family.</text>
</comment>
<dbReference type="PANTHER" id="PTHR13822:SF10">
    <property type="entry name" value="ATP SYNTHASE EPSILON CHAIN, CHLOROPLASTIC"/>
    <property type="match status" value="1"/>
</dbReference>
<evidence type="ECO:0000259" key="15">
    <source>
        <dbReference type="Pfam" id="PF00401"/>
    </source>
</evidence>
<comment type="subunit">
    <text evidence="4 13 14">F-type ATPases have 2 components, CF(1) - the catalytic core - and CF(0) - the membrane proton channel. CF(1) has five subunits: alpha(3), beta(3), gamma(1), delta(1), epsilon(1). CF(0) has three main subunits: a, b and c.</text>
</comment>
<evidence type="ECO:0000313" key="18">
    <source>
        <dbReference type="Proteomes" id="UP000760480"/>
    </source>
</evidence>
<dbReference type="NCBIfam" id="TIGR01216">
    <property type="entry name" value="ATP_synt_epsi"/>
    <property type="match status" value="1"/>
</dbReference>
<evidence type="ECO:0000256" key="8">
    <source>
        <dbReference type="ARBA" id="ARBA00023136"/>
    </source>
</evidence>
<keyword evidence="13" id="KW-0375">Hydrogen ion transport</keyword>
<dbReference type="Gene3D" id="1.20.5.440">
    <property type="entry name" value="ATP synthase delta/epsilon subunit, C-terminal domain"/>
    <property type="match status" value="1"/>
</dbReference>
<dbReference type="SUPFAM" id="SSF51344">
    <property type="entry name" value="Epsilon subunit of F1F0-ATP synthase N-terminal domain"/>
    <property type="match status" value="1"/>
</dbReference>
<dbReference type="InterPro" id="IPR020546">
    <property type="entry name" value="ATP_synth_F1_dsu/esu_N"/>
</dbReference>
<keyword evidence="7 13" id="KW-0406">Ion transport</keyword>
<evidence type="ECO:0000256" key="3">
    <source>
        <dbReference type="ARBA" id="ARBA00005712"/>
    </source>
</evidence>
<keyword evidence="18" id="KW-1185">Reference proteome</keyword>
<dbReference type="NCBIfam" id="NF001847">
    <property type="entry name" value="PRK00571.1-4"/>
    <property type="match status" value="1"/>
</dbReference>
<evidence type="ECO:0000256" key="11">
    <source>
        <dbReference type="ARBA" id="ARBA00030215"/>
    </source>
</evidence>
<comment type="caution">
    <text evidence="17">The sequence shown here is derived from an EMBL/GenBank/DDBJ whole genome shotgun (WGS) entry which is preliminary data.</text>
</comment>
<evidence type="ECO:0000256" key="4">
    <source>
        <dbReference type="ARBA" id="ARBA00011648"/>
    </source>
</evidence>
<dbReference type="InterPro" id="IPR001469">
    <property type="entry name" value="ATP_synth_F1_dsu/esu"/>
</dbReference>
<evidence type="ECO:0000259" key="16">
    <source>
        <dbReference type="Pfam" id="PF02823"/>
    </source>
</evidence>
<keyword evidence="10 13" id="KW-0066">ATP synthesis</keyword>
<keyword evidence="9 13" id="KW-0139">CF(1)</keyword>
<feature type="domain" description="ATP synthase epsilon subunit C-terminal" evidence="15">
    <location>
        <begin position="89"/>
        <end position="132"/>
    </location>
</feature>
<dbReference type="EMBL" id="SPMZ01000041">
    <property type="protein sequence ID" value="NMQ20253.1"/>
    <property type="molecule type" value="Genomic_DNA"/>
</dbReference>
<dbReference type="HAMAP" id="MF_00530">
    <property type="entry name" value="ATP_synth_epsil_bac"/>
    <property type="match status" value="1"/>
</dbReference>
<sequence>MAMTLHVDIVSAEKELFSGAVEMVTAPGELGELGILPRHSQLLTRLKPGQVRVRLLGGEEQLFYVSGGLLEVQPHVVTILSDTAERARDLDEVAAQSAKQRAEQVIADSRSEFEFARAKVELAEAIAQLQTIAKMRKQRKSG</sequence>
<dbReference type="SUPFAM" id="SSF46604">
    <property type="entry name" value="Epsilon subunit of F1F0-ATP synthase C-terminal domain"/>
    <property type="match status" value="1"/>
</dbReference>
<evidence type="ECO:0000256" key="1">
    <source>
        <dbReference type="ARBA" id="ARBA00003543"/>
    </source>
</evidence>
<name>A0ABX1TQ72_9GAMM</name>
<keyword evidence="8 13" id="KW-0472">Membrane</keyword>
<evidence type="ECO:0000256" key="13">
    <source>
        <dbReference type="HAMAP-Rule" id="MF_00530"/>
    </source>
</evidence>
<dbReference type="Proteomes" id="UP000760480">
    <property type="component" value="Unassembled WGS sequence"/>
</dbReference>
<dbReference type="PANTHER" id="PTHR13822">
    <property type="entry name" value="ATP SYNTHASE DELTA/EPSILON CHAIN"/>
    <property type="match status" value="1"/>
</dbReference>
<comment type="subcellular location">
    <subcellularLocation>
        <location evidence="2 13">Cell membrane</location>
        <topology evidence="2 13">Peripheral membrane protein</topology>
    </subcellularLocation>
</comment>
<dbReference type="InterPro" id="IPR020547">
    <property type="entry name" value="ATP_synth_F1_esu_C"/>
</dbReference>
<evidence type="ECO:0000256" key="9">
    <source>
        <dbReference type="ARBA" id="ARBA00023196"/>
    </source>
</evidence>
<protein>
    <recommendedName>
        <fullName evidence="5 13">ATP synthase epsilon chain</fullName>
    </recommendedName>
    <alternativeName>
        <fullName evidence="12 13">ATP synthase F1 sector epsilon subunit</fullName>
    </alternativeName>
    <alternativeName>
        <fullName evidence="11 13">F-ATPase epsilon subunit</fullName>
    </alternativeName>
</protein>
<evidence type="ECO:0000256" key="10">
    <source>
        <dbReference type="ARBA" id="ARBA00023310"/>
    </source>
</evidence>
<reference evidence="17 18" key="1">
    <citation type="submission" date="2019-03" db="EMBL/GenBank/DDBJ databases">
        <title>Metabolic reconstructions from genomes of highly enriched 'Candidatus Accumulibacter' and 'Candidatus Competibacter' bioreactor populations.</title>
        <authorList>
            <person name="Annavajhala M.K."/>
            <person name="Welles L."/>
            <person name="Abbas B."/>
            <person name="Sorokin D."/>
            <person name="Park H."/>
            <person name="Van Loosdrecht M."/>
            <person name="Chandran K."/>
        </authorList>
    </citation>
    <scope>NUCLEOTIDE SEQUENCE [LARGE SCALE GENOMIC DNA]</scope>
    <source>
        <strain evidence="17 18">SBR_G</strain>
    </source>
</reference>
<evidence type="ECO:0000256" key="7">
    <source>
        <dbReference type="ARBA" id="ARBA00023065"/>
    </source>
</evidence>
<accession>A0ABX1TQ72</accession>
<evidence type="ECO:0000256" key="5">
    <source>
        <dbReference type="ARBA" id="ARBA00014480"/>
    </source>
</evidence>
<evidence type="ECO:0000256" key="6">
    <source>
        <dbReference type="ARBA" id="ARBA00022448"/>
    </source>
</evidence>
<gene>
    <name evidence="13" type="primary">atpC</name>
    <name evidence="17" type="ORF">E4P82_14230</name>
</gene>
<dbReference type="CDD" id="cd12152">
    <property type="entry name" value="F1-ATPase_delta"/>
    <property type="match status" value="1"/>
</dbReference>
<dbReference type="Pfam" id="PF02823">
    <property type="entry name" value="ATP-synt_DE_N"/>
    <property type="match status" value="1"/>
</dbReference>
<evidence type="ECO:0000256" key="14">
    <source>
        <dbReference type="RuleBase" id="RU003656"/>
    </source>
</evidence>
<feature type="domain" description="ATP synthase F1 complex delta/epsilon subunit N-terminal" evidence="16">
    <location>
        <begin position="5"/>
        <end position="84"/>
    </location>
</feature>
<dbReference type="InterPro" id="IPR036771">
    <property type="entry name" value="ATPsynth_dsu/esu_N"/>
</dbReference>
<evidence type="ECO:0000256" key="2">
    <source>
        <dbReference type="ARBA" id="ARBA00004202"/>
    </source>
</evidence>
<keyword evidence="13" id="KW-1003">Cell membrane</keyword>
<evidence type="ECO:0000313" key="17">
    <source>
        <dbReference type="EMBL" id="NMQ20253.1"/>
    </source>
</evidence>
<evidence type="ECO:0000256" key="12">
    <source>
        <dbReference type="ARBA" id="ARBA00031795"/>
    </source>
</evidence>
<dbReference type="RefSeq" id="WP_169249518.1">
    <property type="nucleotide sequence ID" value="NZ_SPMZ01000041.1"/>
</dbReference>